<evidence type="ECO:0000256" key="1">
    <source>
        <dbReference type="SAM" id="MobiDB-lite"/>
    </source>
</evidence>
<dbReference type="STRING" id="901.DESPIGER_1975"/>
<reference evidence="2 3" key="2">
    <citation type="submission" date="2008-10" db="EMBL/GenBank/DDBJ databases">
        <authorList>
            <person name="Fulton L."/>
            <person name="Clifton S."/>
            <person name="Fulton B."/>
            <person name="Xu J."/>
            <person name="Minx P."/>
            <person name="Pepin K.H."/>
            <person name="Johnson M."/>
            <person name="Bhonagiri V."/>
            <person name="Nash W.E."/>
            <person name="Mardis E.R."/>
            <person name="Wilson R.K."/>
        </authorList>
    </citation>
    <scope>NUCLEOTIDE SEQUENCE [LARGE SCALE GENOMIC DNA]</scope>
    <source>
        <strain evidence="2 3">ATCC 29098</strain>
    </source>
</reference>
<proteinExistence type="predicted"/>
<gene>
    <name evidence="2" type="ORF">DESPIG_01987</name>
</gene>
<feature type="region of interest" description="Disordered" evidence="1">
    <location>
        <begin position="45"/>
        <end position="72"/>
    </location>
</feature>
<sequence length="72" mass="8293">MARAGAWSSFCTLDFAEPLGYAFLPKINGGITPVEDIMAHKKIERKKELDRRRHRRAERLKQRVREAKAAKA</sequence>
<reference evidence="2 3" key="1">
    <citation type="submission" date="2008-10" db="EMBL/GenBank/DDBJ databases">
        <title>Draft genome sequence of Desulvovibrio piger (ATCC 29098).</title>
        <authorList>
            <person name="Sudarsanam P."/>
            <person name="Ley R."/>
            <person name="Guruge J."/>
            <person name="Turnbaugh P.J."/>
            <person name="Mahowald M."/>
            <person name="Liep D."/>
            <person name="Gordon J."/>
        </authorList>
    </citation>
    <scope>NUCLEOTIDE SEQUENCE [LARGE SCALE GENOMIC DNA]</scope>
    <source>
        <strain evidence="2 3">ATCC 29098</strain>
    </source>
</reference>
<dbReference type="HOGENOM" id="CLU_198147_0_0_7"/>
<name>B6WV71_9BACT</name>
<dbReference type="AlphaFoldDB" id="B6WV71"/>
<evidence type="ECO:0000313" key="2">
    <source>
        <dbReference type="EMBL" id="EEB33120.1"/>
    </source>
</evidence>
<organism evidence="2 3">
    <name type="scientific">Desulfovibrio piger ATCC 29098</name>
    <dbReference type="NCBI Taxonomy" id="411464"/>
    <lineage>
        <taxon>Bacteria</taxon>
        <taxon>Pseudomonadati</taxon>
        <taxon>Thermodesulfobacteriota</taxon>
        <taxon>Desulfovibrionia</taxon>
        <taxon>Desulfovibrionales</taxon>
        <taxon>Desulfovibrionaceae</taxon>
        <taxon>Desulfovibrio</taxon>
    </lineage>
</organism>
<dbReference type="eggNOG" id="ENOG5032EFH">
    <property type="taxonomic scope" value="Bacteria"/>
</dbReference>
<feature type="compositionally biased region" description="Basic and acidic residues" evidence="1">
    <location>
        <begin position="59"/>
        <end position="72"/>
    </location>
</feature>
<dbReference type="EMBL" id="ABXU01000061">
    <property type="protein sequence ID" value="EEB33120.1"/>
    <property type="molecule type" value="Genomic_DNA"/>
</dbReference>
<comment type="caution">
    <text evidence="2">The sequence shown here is derived from an EMBL/GenBank/DDBJ whole genome shotgun (WGS) entry which is preliminary data.</text>
</comment>
<accession>B6WV71</accession>
<evidence type="ECO:0000313" key="3">
    <source>
        <dbReference type="Proteomes" id="UP000003676"/>
    </source>
</evidence>
<protein>
    <submittedName>
        <fullName evidence="2">Uncharacterized protein</fullName>
    </submittedName>
</protein>
<dbReference type="Proteomes" id="UP000003676">
    <property type="component" value="Unassembled WGS sequence"/>
</dbReference>